<feature type="domain" description="BFD-like [2Fe-2S]-binding" evidence="1">
    <location>
        <begin position="50"/>
        <end position="96"/>
    </location>
</feature>
<dbReference type="InterPro" id="IPR007419">
    <property type="entry name" value="BFD-like_2Fe2S-bd_dom"/>
</dbReference>
<dbReference type="Gene3D" id="1.10.10.1100">
    <property type="entry name" value="BFD-like [2Fe-2S]-binding domain"/>
    <property type="match status" value="1"/>
</dbReference>
<dbReference type="Pfam" id="PF04324">
    <property type="entry name" value="Fer2_BFD"/>
    <property type="match status" value="1"/>
</dbReference>
<proteinExistence type="predicted"/>
<organism evidence="2 3">
    <name type="scientific">Paraclostridium benzoelyticum</name>
    <dbReference type="NCBI Taxonomy" id="1629550"/>
    <lineage>
        <taxon>Bacteria</taxon>
        <taxon>Bacillati</taxon>
        <taxon>Bacillota</taxon>
        <taxon>Clostridia</taxon>
        <taxon>Peptostreptococcales</taxon>
        <taxon>Peptostreptococcaceae</taxon>
        <taxon>Paraclostridium</taxon>
    </lineage>
</organism>
<evidence type="ECO:0000313" key="2">
    <source>
        <dbReference type="EMBL" id="KKX99945.1"/>
    </source>
</evidence>
<dbReference type="AlphaFoldDB" id="A0A0M3DCV5"/>
<dbReference type="EMBL" id="LBBT01000353">
    <property type="protein sequence ID" value="KKX99945.1"/>
    <property type="molecule type" value="Genomic_DNA"/>
</dbReference>
<dbReference type="InterPro" id="IPR041854">
    <property type="entry name" value="BFD-like_2Fe2S-bd_dom_sf"/>
</dbReference>
<accession>A0A0M3DCV5</accession>
<keyword evidence="3" id="KW-1185">Reference proteome</keyword>
<reference evidence="2 3" key="1">
    <citation type="submission" date="2015-04" db="EMBL/GenBank/DDBJ databases">
        <title>Microcin producing Clostridium sp. JC272T.</title>
        <authorList>
            <person name="Jyothsna T."/>
            <person name="Sasikala C."/>
            <person name="Ramana C."/>
        </authorList>
    </citation>
    <scope>NUCLEOTIDE SEQUENCE [LARGE SCALE GENOMIC DNA]</scope>
    <source>
        <strain evidence="2 3">JC272</strain>
    </source>
</reference>
<comment type="caution">
    <text evidence="2">The sequence shown here is derived from an EMBL/GenBank/DDBJ whole genome shotgun (WGS) entry which is preliminary data.</text>
</comment>
<dbReference type="Proteomes" id="UP000034407">
    <property type="component" value="Unassembled WGS sequence"/>
</dbReference>
<evidence type="ECO:0000313" key="3">
    <source>
        <dbReference type="Proteomes" id="UP000034407"/>
    </source>
</evidence>
<dbReference type="OrthoDB" id="15293at2"/>
<dbReference type="RefSeq" id="WP_046824293.1">
    <property type="nucleotide sequence ID" value="NZ_JBCLWQ010000002.1"/>
</dbReference>
<dbReference type="PATRIC" id="fig|1629550.3.peg.2911"/>
<evidence type="ECO:0000259" key="1">
    <source>
        <dbReference type="Pfam" id="PF04324"/>
    </source>
</evidence>
<gene>
    <name evidence="2" type="ORF">VN21_16895</name>
</gene>
<sequence length="99" mass="10922">MALEMEKYLKVRKAQVQGARTVDELKKISDIVIENEEELKEVETLIKNACKCKNVSIETIVEAVKNGADTVEKVGEVTKAGTGCGRCKGIISNIIENKR</sequence>
<protein>
    <recommendedName>
        <fullName evidence="1">BFD-like [2Fe-2S]-binding domain-containing protein</fullName>
    </recommendedName>
</protein>
<name>A0A0M3DCV5_9FIRM</name>